<evidence type="ECO:0000313" key="1">
    <source>
        <dbReference type="EMBL" id="BDX08608.1"/>
    </source>
</evidence>
<dbReference type="PANTHER" id="PTHR39166:SF1">
    <property type="entry name" value="BLL1166 PROTEIN"/>
    <property type="match status" value="1"/>
</dbReference>
<dbReference type="KEGG" id="pmaw:MACH26_41290"/>
<protein>
    <recommendedName>
        <fullName evidence="3">Nitrate reductase</fullName>
    </recommendedName>
</protein>
<evidence type="ECO:0000313" key="2">
    <source>
        <dbReference type="Proteomes" id="UP001333710"/>
    </source>
</evidence>
<dbReference type="Pfam" id="PF06042">
    <property type="entry name" value="NTP_transf_6"/>
    <property type="match status" value="1"/>
</dbReference>
<proteinExistence type="predicted"/>
<dbReference type="AlphaFoldDB" id="A0AA48HZA8"/>
<dbReference type="InterPro" id="IPR009267">
    <property type="entry name" value="NTP_transf_6"/>
</dbReference>
<evidence type="ECO:0008006" key="3">
    <source>
        <dbReference type="Google" id="ProtNLM"/>
    </source>
</evidence>
<dbReference type="PANTHER" id="PTHR39166">
    <property type="entry name" value="BLL1166 PROTEIN"/>
    <property type="match status" value="1"/>
</dbReference>
<sequence>MTEQEAQQQISEWLQADHFRMQVLRTVQTLGLPECYVAAGFLRNLVWDQLHQKASSELNDIDILYFNTVHSEDEKYAEHILLQQFPTVSWDVKNQARMHLKHQHTPYASCAEAMSCWPEKETAVGVRLGSDQRCEFIAPWGLSFLFDCCITWNTKRPLSLFQQRVESKQWLARWPRLTLRMNND</sequence>
<reference evidence="1" key="1">
    <citation type="submission" date="2023-01" db="EMBL/GenBank/DDBJ databases">
        <title>Complete genome sequence of Planctobacterium marinum strain Dej080120_11.</title>
        <authorList>
            <person name="Ueki S."/>
            <person name="Maruyama F."/>
        </authorList>
    </citation>
    <scope>NUCLEOTIDE SEQUENCE</scope>
    <source>
        <strain evidence="1">Dej080120_11</strain>
    </source>
</reference>
<dbReference type="Proteomes" id="UP001333710">
    <property type="component" value="Chromosome"/>
</dbReference>
<name>A0AA48HZA8_9ALTE</name>
<accession>A0AA48HZA8</accession>
<organism evidence="1 2">
    <name type="scientific">Planctobacterium marinum</name>
    <dbReference type="NCBI Taxonomy" id="1631968"/>
    <lineage>
        <taxon>Bacteria</taxon>
        <taxon>Pseudomonadati</taxon>
        <taxon>Pseudomonadota</taxon>
        <taxon>Gammaproteobacteria</taxon>
        <taxon>Alteromonadales</taxon>
        <taxon>Alteromonadaceae</taxon>
        <taxon>Planctobacterium</taxon>
    </lineage>
</organism>
<gene>
    <name evidence="1" type="ORF">MACH26_41290</name>
</gene>
<keyword evidence="2" id="KW-1185">Reference proteome</keyword>
<dbReference type="EMBL" id="AP027272">
    <property type="protein sequence ID" value="BDX08608.1"/>
    <property type="molecule type" value="Genomic_DNA"/>
</dbReference>
<dbReference type="RefSeq" id="WP_338294672.1">
    <property type="nucleotide sequence ID" value="NZ_AP027272.1"/>
</dbReference>